<dbReference type="KEGG" id="afx:JZ786_13905"/>
<evidence type="ECO:0000313" key="1">
    <source>
        <dbReference type="EMBL" id="QSO45651.1"/>
    </source>
</evidence>
<name>A0A9X7VUZ7_9BACL</name>
<dbReference type="PANTHER" id="PTHR39166:SF1">
    <property type="entry name" value="BLL1166 PROTEIN"/>
    <property type="match status" value="1"/>
</dbReference>
<accession>A0A9X7VUZ7</accession>
<evidence type="ECO:0000313" key="2">
    <source>
        <dbReference type="Proteomes" id="UP000663505"/>
    </source>
</evidence>
<dbReference type="Pfam" id="PF06042">
    <property type="entry name" value="NTP_transf_6"/>
    <property type="match status" value="1"/>
</dbReference>
<gene>
    <name evidence="1" type="ORF">JZ786_13905</name>
</gene>
<dbReference type="RefSeq" id="WP_206655020.1">
    <property type="nucleotide sequence ID" value="NZ_CP071182.1"/>
</dbReference>
<protein>
    <submittedName>
        <fullName evidence="1">Nucleotidyltransferase family protein</fullName>
    </submittedName>
</protein>
<keyword evidence="2" id="KW-1185">Reference proteome</keyword>
<dbReference type="AlphaFoldDB" id="A0A9X7VUZ7"/>
<proteinExistence type="predicted"/>
<dbReference type="Proteomes" id="UP000663505">
    <property type="component" value="Chromosome"/>
</dbReference>
<dbReference type="InterPro" id="IPR009267">
    <property type="entry name" value="NTP_transf_6"/>
</dbReference>
<organism evidence="1 2">
    <name type="scientific">Alicyclobacillus mengziensis</name>
    <dbReference type="NCBI Taxonomy" id="2931921"/>
    <lineage>
        <taxon>Bacteria</taxon>
        <taxon>Bacillati</taxon>
        <taxon>Bacillota</taxon>
        <taxon>Bacilli</taxon>
        <taxon>Bacillales</taxon>
        <taxon>Alicyclobacillaceae</taxon>
        <taxon>Alicyclobacillus</taxon>
    </lineage>
</organism>
<dbReference type="PANTHER" id="PTHR39166">
    <property type="entry name" value="BLL1166 PROTEIN"/>
    <property type="match status" value="1"/>
</dbReference>
<reference evidence="1 2" key="1">
    <citation type="submission" date="2021-02" db="EMBL/GenBank/DDBJ databases">
        <title>Alicyclobacillus curvatus sp. nov. and Alicyclobacillus mengziensis sp. nov., two acidophilic bacteria isolated from acid mine drainage.</title>
        <authorList>
            <person name="Huang Y."/>
        </authorList>
    </citation>
    <scope>NUCLEOTIDE SEQUENCE [LARGE SCALE GENOMIC DNA]</scope>
    <source>
        <strain evidence="1 2">S30H14</strain>
    </source>
</reference>
<sequence length="117" mass="13768">MKSYDCELRNLISSTEWFMEVLRTVRFCDPPDWLVGGGVIRTLVWDLVHAYSTPAALRDIDVAYFDRTDLRPERDREIQNALCDQMPDIPWQAKNQAAVHLWYEQKFGFPVEPLIHE</sequence>
<dbReference type="EMBL" id="CP071182">
    <property type="protein sequence ID" value="QSO45651.1"/>
    <property type="molecule type" value="Genomic_DNA"/>
</dbReference>